<dbReference type="PROSITE" id="PS51257">
    <property type="entry name" value="PROKAR_LIPOPROTEIN"/>
    <property type="match status" value="1"/>
</dbReference>
<feature type="compositionally biased region" description="Basic and acidic residues" evidence="1">
    <location>
        <begin position="46"/>
        <end position="61"/>
    </location>
</feature>
<proteinExistence type="predicted"/>
<dbReference type="Proteomes" id="UP000321046">
    <property type="component" value="Unassembled WGS sequence"/>
</dbReference>
<dbReference type="RefSeq" id="WP_146973813.1">
    <property type="nucleotide sequence ID" value="NZ_VOSL01000036.1"/>
</dbReference>
<feature type="region of interest" description="Disordered" evidence="1">
    <location>
        <begin position="36"/>
        <end position="96"/>
    </location>
</feature>
<protein>
    <submittedName>
        <fullName evidence="4">DUF4168 domain-containing protein</fullName>
    </submittedName>
</protein>
<dbReference type="Pfam" id="PF13767">
    <property type="entry name" value="DUF4168"/>
    <property type="match status" value="1"/>
</dbReference>
<comment type="caution">
    <text evidence="4">The sequence shown here is derived from an EMBL/GenBank/DDBJ whole genome shotgun (WGS) entry which is preliminary data.</text>
</comment>
<feature type="compositionally biased region" description="Low complexity" evidence="1">
    <location>
        <begin position="71"/>
        <end position="80"/>
    </location>
</feature>
<dbReference type="AlphaFoldDB" id="A0A5C6XBD6"/>
<dbReference type="InterPro" id="IPR025433">
    <property type="entry name" value="DUF4168"/>
</dbReference>
<feature type="signal peptide" evidence="2">
    <location>
        <begin position="1"/>
        <end position="27"/>
    </location>
</feature>
<dbReference type="EMBL" id="VOSL01000036">
    <property type="protein sequence ID" value="TXD38700.1"/>
    <property type="molecule type" value="Genomic_DNA"/>
</dbReference>
<feature type="domain" description="DUF4168" evidence="3">
    <location>
        <begin position="99"/>
        <end position="173"/>
    </location>
</feature>
<evidence type="ECO:0000256" key="2">
    <source>
        <dbReference type="SAM" id="SignalP"/>
    </source>
</evidence>
<keyword evidence="2" id="KW-0732">Signal</keyword>
<feature type="chain" id="PRO_5023133530" evidence="2">
    <location>
        <begin position="28"/>
        <end position="183"/>
    </location>
</feature>
<evidence type="ECO:0000259" key="3">
    <source>
        <dbReference type="Pfam" id="PF13767"/>
    </source>
</evidence>
<accession>A0A5C6XBD6</accession>
<evidence type="ECO:0000313" key="4">
    <source>
        <dbReference type="EMBL" id="TXD38700.1"/>
    </source>
</evidence>
<organism evidence="4 5">
    <name type="scientific">Lujinxingia vulgaris</name>
    <dbReference type="NCBI Taxonomy" id="2600176"/>
    <lineage>
        <taxon>Bacteria</taxon>
        <taxon>Deltaproteobacteria</taxon>
        <taxon>Bradymonadales</taxon>
        <taxon>Lujinxingiaceae</taxon>
        <taxon>Lujinxingia</taxon>
    </lineage>
</organism>
<reference evidence="4 5" key="1">
    <citation type="submission" date="2019-08" db="EMBL/GenBank/DDBJ databases">
        <title>Bradymonadales sp. TMQ2.</title>
        <authorList>
            <person name="Liang Q."/>
        </authorList>
    </citation>
    <scope>NUCLEOTIDE SEQUENCE [LARGE SCALE GENOMIC DNA]</scope>
    <source>
        <strain evidence="4 5">TMQ2</strain>
    </source>
</reference>
<evidence type="ECO:0000313" key="5">
    <source>
        <dbReference type="Proteomes" id="UP000321046"/>
    </source>
</evidence>
<gene>
    <name evidence="4" type="ORF">FRC96_07105</name>
</gene>
<name>A0A5C6XBD6_9DELT</name>
<dbReference type="OrthoDB" id="5516752at2"/>
<sequence length="183" mass="19732">MKLKTRIHRNGVLRGLLLALVAGGLMACEVADEPDLQTEAEVNAESARDESKVPEAIKEPGADDEEEADDNAASGDEAASPEGAQAPGPTGMMQGEIDDAQVKSFVQAYVATQPVQAEVQQKMAAVQSPEEAQKVQQEAITKVQAVVEESGMAFEEYAMFAQRLQQDTALQQRFEAELQQVEN</sequence>
<evidence type="ECO:0000256" key="1">
    <source>
        <dbReference type="SAM" id="MobiDB-lite"/>
    </source>
</evidence>